<feature type="transmembrane region" description="Helical" evidence="4">
    <location>
        <begin position="296"/>
        <end position="315"/>
    </location>
</feature>
<comment type="caution">
    <text evidence="6">The sequence shown here is derived from an EMBL/GenBank/DDBJ whole genome shotgun (WGS) entry which is preliminary data.</text>
</comment>
<dbReference type="RefSeq" id="WP_175370039.1">
    <property type="nucleotide sequence ID" value="NZ_JABWCS010000184.1"/>
</dbReference>
<evidence type="ECO:0000313" key="6">
    <source>
        <dbReference type="EMBL" id="NUU59348.1"/>
    </source>
</evidence>
<dbReference type="Proteomes" id="UP000564806">
    <property type="component" value="Unassembled WGS sequence"/>
</dbReference>
<gene>
    <name evidence="6" type="ORF">HPT30_03145</name>
</gene>
<evidence type="ECO:0000256" key="4">
    <source>
        <dbReference type="SAM" id="Phobius"/>
    </source>
</evidence>
<dbReference type="PROSITE" id="PS01124">
    <property type="entry name" value="HTH_ARAC_FAMILY_2"/>
    <property type="match status" value="1"/>
</dbReference>
<keyword evidence="4" id="KW-0812">Transmembrane</keyword>
<accession>A0A850EF04</accession>
<dbReference type="SUPFAM" id="SSF46689">
    <property type="entry name" value="Homeodomain-like"/>
    <property type="match status" value="2"/>
</dbReference>
<organism evidence="6 7">
    <name type="scientific">Paenibacillus agri</name>
    <dbReference type="NCBI Taxonomy" id="2744309"/>
    <lineage>
        <taxon>Bacteria</taxon>
        <taxon>Bacillati</taxon>
        <taxon>Bacillota</taxon>
        <taxon>Bacilli</taxon>
        <taxon>Bacillales</taxon>
        <taxon>Paenibacillaceae</taxon>
        <taxon>Paenibacillus</taxon>
    </lineage>
</organism>
<name>A0A850EF04_9BACL</name>
<dbReference type="PANTHER" id="PTHR43280">
    <property type="entry name" value="ARAC-FAMILY TRANSCRIPTIONAL REGULATOR"/>
    <property type="match status" value="1"/>
</dbReference>
<proteinExistence type="predicted"/>
<evidence type="ECO:0000313" key="7">
    <source>
        <dbReference type="Proteomes" id="UP000564806"/>
    </source>
</evidence>
<dbReference type="PRINTS" id="PR00032">
    <property type="entry name" value="HTHARAC"/>
</dbReference>
<evidence type="ECO:0000256" key="1">
    <source>
        <dbReference type="ARBA" id="ARBA00023015"/>
    </source>
</evidence>
<feature type="domain" description="HTH araC/xylS-type" evidence="5">
    <location>
        <begin position="658"/>
        <end position="757"/>
    </location>
</feature>
<dbReference type="InterPro" id="IPR009057">
    <property type="entry name" value="Homeodomain-like_sf"/>
</dbReference>
<evidence type="ECO:0000256" key="3">
    <source>
        <dbReference type="ARBA" id="ARBA00023163"/>
    </source>
</evidence>
<dbReference type="SMART" id="SM00342">
    <property type="entry name" value="HTH_ARAC"/>
    <property type="match status" value="1"/>
</dbReference>
<dbReference type="InterPro" id="IPR020449">
    <property type="entry name" value="Tscrpt_reg_AraC-type_HTH"/>
</dbReference>
<keyword evidence="4" id="KW-1133">Transmembrane helix</keyword>
<sequence>MAKLRRDSLFVRMLLSFMALTMVLVVTMTLVFSNLYSKTLFNQLSREQIKGLETLSGNIDNLFREMDQIFLNLEINDNINYFLALSSSDALTSNQARIQIRNIRQINPYIHSIFVYNSAIKEFICEGELGFDAAGFLRQGSNYRKSVGNKRTIYLTRLVPAGNKQDFLTNKKDYTISIEYTNLSISGEQQTVIINIDENLFIHDYLENSGNELLIADAQGTLLAHTDPERIGGDIKDTSAFATVLQQSAPKGNLSDKEGASRSLVAFVQNQTTGWYILSKAPYSTLVKPIQDKRNGFLAVCLSVLLMCLAAIFLISKRLYIPVEKLTELFKRSPFHVEGGHTGDISFIQLVYTETLLHMRSLENENRSNQRIVKESYLRSLLTDGGSDEREETHTGDYRLVVCLDRFRLCLFRIDAYSQLDGKEAALFESLLFESISQRLQNDYAYEAVRMPKGEIAVLINESEEGTEDFEDLLELLESIQRFIASHGITVSVGLSDVRQDWDCALAYAQGLEMLQQRFVLGSGRIIHQAEVEETLTRSYGLPAEMEKKLVSCISMNDRAGFQESLGGAAYVLKGFVYSDAIQALFHLFLVCITQMNQTINDENKRLGVLYGELNLIFTEMETLEQAMEWLLRQFDHYSSSLDSIKQLKENKFYRKVEEIMQYIQQNYNDNNLSVEVLAERAGYTPNYLSKIFKEVTGINSSEYIRKVRIDKAKELLRSDEYRVSDVAELCGYTNSSHFYSAFKKQVGLTPSAYRELSLQDNSPATG</sequence>
<keyword evidence="1" id="KW-0805">Transcription regulation</keyword>
<dbReference type="EMBL" id="JABWCS010000184">
    <property type="protein sequence ID" value="NUU59348.1"/>
    <property type="molecule type" value="Genomic_DNA"/>
</dbReference>
<dbReference type="PANTHER" id="PTHR43280:SF2">
    <property type="entry name" value="HTH-TYPE TRANSCRIPTIONAL REGULATOR EXSA"/>
    <property type="match status" value="1"/>
</dbReference>
<dbReference type="GO" id="GO:0043565">
    <property type="term" value="F:sequence-specific DNA binding"/>
    <property type="evidence" value="ECO:0007669"/>
    <property type="project" value="InterPro"/>
</dbReference>
<keyword evidence="7" id="KW-1185">Reference proteome</keyword>
<dbReference type="PROSITE" id="PS00041">
    <property type="entry name" value="HTH_ARAC_FAMILY_1"/>
    <property type="match status" value="1"/>
</dbReference>
<dbReference type="InterPro" id="IPR018062">
    <property type="entry name" value="HTH_AraC-typ_CS"/>
</dbReference>
<keyword evidence="2" id="KW-0238">DNA-binding</keyword>
<dbReference type="Gene3D" id="1.10.10.60">
    <property type="entry name" value="Homeodomain-like"/>
    <property type="match status" value="2"/>
</dbReference>
<evidence type="ECO:0000259" key="5">
    <source>
        <dbReference type="PROSITE" id="PS01124"/>
    </source>
</evidence>
<dbReference type="Gene3D" id="3.30.450.20">
    <property type="entry name" value="PAS domain"/>
    <property type="match status" value="1"/>
</dbReference>
<protein>
    <submittedName>
        <fullName evidence="6">AraC family transcriptional regulator</fullName>
    </submittedName>
</protein>
<dbReference type="InterPro" id="IPR018060">
    <property type="entry name" value="HTH_AraC"/>
</dbReference>
<reference evidence="6" key="1">
    <citation type="submission" date="2020-06" db="EMBL/GenBank/DDBJ databases">
        <title>Paenibacillus sp. nov., isolated from soil.</title>
        <authorList>
            <person name="Seo Y.L."/>
        </authorList>
    </citation>
    <scope>NUCLEOTIDE SEQUENCE [LARGE SCALE GENOMIC DNA]</scope>
    <source>
        <strain evidence="6">JW14</strain>
    </source>
</reference>
<evidence type="ECO:0000256" key="2">
    <source>
        <dbReference type="ARBA" id="ARBA00023125"/>
    </source>
</evidence>
<dbReference type="GO" id="GO:0003700">
    <property type="term" value="F:DNA-binding transcription factor activity"/>
    <property type="evidence" value="ECO:0007669"/>
    <property type="project" value="InterPro"/>
</dbReference>
<keyword evidence="3" id="KW-0804">Transcription</keyword>
<dbReference type="AlphaFoldDB" id="A0A850EF04"/>
<dbReference type="Pfam" id="PF12833">
    <property type="entry name" value="HTH_18"/>
    <property type="match status" value="1"/>
</dbReference>
<keyword evidence="4" id="KW-0472">Membrane</keyword>